<dbReference type="GO" id="GO:0005506">
    <property type="term" value="F:iron ion binding"/>
    <property type="evidence" value="ECO:0007669"/>
    <property type="project" value="InterPro"/>
</dbReference>
<keyword evidence="2" id="KW-1185">Reference proteome</keyword>
<name>F6EGD2_HOYSD</name>
<gene>
    <name evidence="1" type="ordered locus">AS9A_1405</name>
</gene>
<dbReference type="SUPFAM" id="SSF48264">
    <property type="entry name" value="Cytochrome P450"/>
    <property type="match status" value="1"/>
</dbReference>
<dbReference type="STRING" id="443218.AS9A_1405"/>
<keyword evidence="1" id="KW-0503">Monooxygenase</keyword>
<dbReference type="InterPro" id="IPR036396">
    <property type="entry name" value="Cyt_P450_sf"/>
</dbReference>
<dbReference type="eggNOG" id="COG2124">
    <property type="taxonomic scope" value="Bacteria"/>
</dbReference>
<keyword evidence="1" id="KW-0560">Oxidoreductase</keyword>
<dbReference type="GO" id="GO:0016705">
    <property type="term" value="F:oxidoreductase activity, acting on paired donors, with incorporation or reduction of molecular oxygen"/>
    <property type="evidence" value="ECO:0007669"/>
    <property type="project" value="InterPro"/>
</dbReference>
<evidence type="ECO:0000313" key="1">
    <source>
        <dbReference type="EMBL" id="AEF39857.1"/>
    </source>
</evidence>
<proteinExistence type="predicted"/>
<dbReference type="KEGG" id="asd:AS9A_1405"/>
<reference evidence="1 2" key="1">
    <citation type="journal article" date="2011" name="J. Bacteriol.">
        <title>Complete genome sequence of Amycolicicoccus subflavus DQS3-9A1T, an actinomycete isolated from crude oil-polluted soil.</title>
        <authorList>
            <person name="Cai M."/>
            <person name="Chen W.M."/>
            <person name="Nie Y."/>
            <person name="Chi C.Q."/>
            <person name="Wang Y.N."/>
            <person name="Tang Y.Q."/>
            <person name="Li G.Y."/>
            <person name="Wu X.L."/>
        </authorList>
    </citation>
    <scope>NUCLEOTIDE SEQUENCE [LARGE SCALE GENOMIC DNA]</scope>
    <source>
        <strain evidence="2">DSM 45089 / DQS3-9A1</strain>
    </source>
</reference>
<dbReference type="Pfam" id="PF00067">
    <property type="entry name" value="p450"/>
    <property type="match status" value="1"/>
</dbReference>
<dbReference type="GO" id="GO:0004497">
    <property type="term" value="F:monooxygenase activity"/>
    <property type="evidence" value="ECO:0007669"/>
    <property type="project" value="UniProtKB-KW"/>
</dbReference>
<protein>
    <submittedName>
        <fullName evidence="1">Cytochrome P450 monooxygenase</fullName>
    </submittedName>
</protein>
<dbReference type="GO" id="GO:0020037">
    <property type="term" value="F:heme binding"/>
    <property type="evidence" value="ECO:0007669"/>
    <property type="project" value="InterPro"/>
</dbReference>
<dbReference type="AlphaFoldDB" id="F6EGD2"/>
<dbReference type="OrthoDB" id="7376058at2"/>
<dbReference type="Gene3D" id="1.10.630.10">
    <property type="entry name" value="Cytochrome P450"/>
    <property type="match status" value="1"/>
</dbReference>
<sequence length="86" mass="9097">MMIPAGAAIIIFAAAFHRDEGKFPFADRFEPEIWLDGRAHKEPSLVPFSGGPAECPGKNVVLLTTTTLLAITTSGSSSRSADGTFC</sequence>
<dbReference type="Proteomes" id="UP000009235">
    <property type="component" value="Chromosome"/>
</dbReference>
<dbReference type="EMBL" id="CP002786">
    <property type="protein sequence ID" value="AEF39857.1"/>
    <property type="molecule type" value="Genomic_DNA"/>
</dbReference>
<organism evidence="1 2">
    <name type="scientific">Hoyosella subflava (strain DSM 45089 / JCM 17490 / NBRC 109087 / DQS3-9A1)</name>
    <name type="common">Amycolicicoccus subflavus</name>
    <dbReference type="NCBI Taxonomy" id="443218"/>
    <lineage>
        <taxon>Bacteria</taxon>
        <taxon>Bacillati</taxon>
        <taxon>Actinomycetota</taxon>
        <taxon>Actinomycetes</taxon>
        <taxon>Mycobacteriales</taxon>
        <taxon>Hoyosellaceae</taxon>
        <taxon>Hoyosella</taxon>
    </lineage>
</organism>
<dbReference type="InterPro" id="IPR001128">
    <property type="entry name" value="Cyt_P450"/>
</dbReference>
<accession>F6EGD2</accession>
<evidence type="ECO:0000313" key="2">
    <source>
        <dbReference type="Proteomes" id="UP000009235"/>
    </source>
</evidence>
<dbReference type="HOGENOM" id="CLU_2490988_0_0_11"/>